<evidence type="ECO:0000313" key="8">
    <source>
        <dbReference type="EMBL" id="AVO41818.1"/>
    </source>
</evidence>
<dbReference type="Pfam" id="PF16822">
    <property type="entry name" value="ALGX"/>
    <property type="match status" value="1"/>
</dbReference>
<dbReference type="GO" id="GO:0016740">
    <property type="term" value="F:transferase activity"/>
    <property type="evidence" value="ECO:0007669"/>
    <property type="project" value="UniProtKB-KW"/>
</dbReference>
<evidence type="ECO:0000256" key="6">
    <source>
        <dbReference type="ARBA" id="ARBA00022841"/>
    </source>
</evidence>
<dbReference type="KEGG" id="simp:C6571_11465"/>
<keyword evidence="4" id="KW-0732">Signal</keyword>
<evidence type="ECO:0000259" key="7">
    <source>
        <dbReference type="Pfam" id="PF16822"/>
    </source>
</evidence>
<dbReference type="GO" id="GO:0042597">
    <property type="term" value="C:periplasmic space"/>
    <property type="evidence" value="ECO:0007669"/>
    <property type="project" value="UniProtKB-SubCell"/>
</dbReference>
<name>A0A2S0N100_9BURK</name>
<dbReference type="InterPro" id="IPR006311">
    <property type="entry name" value="TAT_signal"/>
</dbReference>
<accession>A0A2S0N100</accession>
<evidence type="ECO:0000313" key="9">
    <source>
        <dbReference type="Proteomes" id="UP000239326"/>
    </source>
</evidence>
<reference evidence="8 9" key="1">
    <citation type="submission" date="2018-03" db="EMBL/GenBank/DDBJ databases">
        <title>Genome sequencing of Simplicispira sp.</title>
        <authorList>
            <person name="Kim S.-J."/>
            <person name="Heo J."/>
            <person name="Kwon S.-W."/>
        </authorList>
    </citation>
    <scope>NUCLEOTIDE SEQUENCE [LARGE SCALE GENOMIC DNA]</scope>
    <source>
        <strain evidence="8 9">SC1-8</strain>
    </source>
</reference>
<feature type="domain" description="AlgX/AlgJ SGNH hydrolase-like" evidence="7">
    <location>
        <begin position="41"/>
        <end position="299"/>
    </location>
</feature>
<keyword evidence="6" id="KW-0016">Alginate biosynthesis</keyword>
<dbReference type="OrthoDB" id="6790279at2"/>
<keyword evidence="9" id="KW-1185">Reference proteome</keyword>
<proteinExistence type="predicted"/>
<evidence type="ECO:0000256" key="3">
    <source>
        <dbReference type="ARBA" id="ARBA00022679"/>
    </source>
</evidence>
<dbReference type="EMBL" id="CP027669">
    <property type="protein sequence ID" value="AVO41818.1"/>
    <property type="molecule type" value="Genomic_DNA"/>
</dbReference>
<gene>
    <name evidence="8" type="ORF">C6571_11465</name>
</gene>
<dbReference type="GO" id="GO:0042121">
    <property type="term" value="P:alginic acid biosynthetic process"/>
    <property type="evidence" value="ECO:0007669"/>
    <property type="project" value="UniProtKB-UniPathway"/>
</dbReference>
<keyword evidence="3" id="KW-0808">Transferase</keyword>
<dbReference type="InterPro" id="IPR031811">
    <property type="entry name" value="ALGX/ALGJ_SGNH-like"/>
</dbReference>
<protein>
    <submittedName>
        <fullName evidence="8">Twin-arginine translocation pathway signal</fullName>
    </submittedName>
</protein>
<dbReference type="Proteomes" id="UP000239326">
    <property type="component" value="Chromosome"/>
</dbReference>
<evidence type="ECO:0000256" key="4">
    <source>
        <dbReference type="ARBA" id="ARBA00022729"/>
    </source>
</evidence>
<organism evidence="8 9">
    <name type="scientific">Simplicispira suum</name>
    <dbReference type="NCBI Taxonomy" id="2109915"/>
    <lineage>
        <taxon>Bacteria</taxon>
        <taxon>Pseudomonadati</taxon>
        <taxon>Pseudomonadota</taxon>
        <taxon>Betaproteobacteria</taxon>
        <taxon>Burkholderiales</taxon>
        <taxon>Comamonadaceae</taxon>
        <taxon>Simplicispira</taxon>
    </lineage>
</organism>
<dbReference type="RefSeq" id="WP_106446795.1">
    <property type="nucleotide sequence ID" value="NZ_CP027669.1"/>
</dbReference>
<dbReference type="PROSITE" id="PS51318">
    <property type="entry name" value="TAT"/>
    <property type="match status" value="1"/>
</dbReference>
<evidence type="ECO:0000256" key="5">
    <source>
        <dbReference type="ARBA" id="ARBA00022764"/>
    </source>
</evidence>
<comment type="pathway">
    <text evidence="2">Glycan biosynthesis; alginate biosynthesis.</text>
</comment>
<dbReference type="UniPathway" id="UPA00286"/>
<keyword evidence="5" id="KW-0574">Periplasm</keyword>
<sequence length="333" mass="36309">MKNHLSPSALSRRSLLGLSLGFTLGLSLPQVAIAQPDILAIIGKDNYLFPAWGTTDEPDWRAIDATVARIAEVHKRLAARGIALVAPVLPSKKLFYADKLPAEDALTPEMLGRYAGIRDRLAAVGVPGFDVEQIYRALQAKGEQVYYRTDQHWTQAAADATAQATADLIHQLVPTLAGAAGTGLALGAISKERRYGDLAERFLSPEQRRAAGREIFTVRRQTQTAGLLDAAIAPVHVTGNSMVQPYFGFPQKLSNLIDRPVSVNWKPGDVGFWSVLIEYLESAAFRQQPPQVLVWQLFEPNFHLGPDAEGLWDAASVISAQDWSRRLAAALPA</sequence>
<evidence type="ECO:0000256" key="1">
    <source>
        <dbReference type="ARBA" id="ARBA00004418"/>
    </source>
</evidence>
<dbReference type="AlphaFoldDB" id="A0A2S0N100"/>
<comment type="subcellular location">
    <subcellularLocation>
        <location evidence="1">Periplasm</location>
    </subcellularLocation>
</comment>
<evidence type="ECO:0000256" key="2">
    <source>
        <dbReference type="ARBA" id="ARBA00005182"/>
    </source>
</evidence>